<reference evidence="1" key="1">
    <citation type="submission" date="2020-06" db="EMBL/GenBank/DDBJ databases">
        <title>WGS assembly of Ceratodon purpureus strain R40.</title>
        <authorList>
            <person name="Carey S.B."/>
            <person name="Jenkins J."/>
            <person name="Shu S."/>
            <person name="Lovell J.T."/>
            <person name="Sreedasyam A."/>
            <person name="Maumus F."/>
            <person name="Tiley G.P."/>
            <person name="Fernandez-Pozo N."/>
            <person name="Barry K."/>
            <person name="Chen C."/>
            <person name="Wang M."/>
            <person name="Lipzen A."/>
            <person name="Daum C."/>
            <person name="Saski C.A."/>
            <person name="Payton A.C."/>
            <person name="Mcbreen J.C."/>
            <person name="Conrad R.E."/>
            <person name="Kollar L.M."/>
            <person name="Olsson S."/>
            <person name="Huttunen S."/>
            <person name="Landis J.B."/>
            <person name="Wickett N.J."/>
            <person name="Johnson M.G."/>
            <person name="Rensing S.A."/>
            <person name="Grimwood J."/>
            <person name="Schmutz J."/>
            <person name="Mcdaniel S.F."/>
        </authorList>
    </citation>
    <scope>NUCLEOTIDE SEQUENCE</scope>
    <source>
        <strain evidence="1">R40</strain>
    </source>
</reference>
<accession>A0A8T0HMV9</accession>
<name>A0A8T0HMV9_CERPU</name>
<protein>
    <submittedName>
        <fullName evidence="1">Uncharacterized protein</fullName>
    </submittedName>
</protein>
<evidence type="ECO:0000313" key="2">
    <source>
        <dbReference type="Proteomes" id="UP000822688"/>
    </source>
</evidence>
<keyword evidence="2" id="KW-1185">Reference proteome</keyword>
<sequence length="46" mass="5123">MAILLLLSEGLYLKRLEYTFSALCHDPLASYHIPSSRPAIFNAAQS</sequence>
<dbReference type="Proteomes" id="UP000822688">
    <property type="component" value="Chromosome V"/>
</dbReference>
<gene>
    <name evidence="1" type="ORF">KC19_VG062700</name>
</gene>
<evidence type="ECO:0000313" key="1">
    <source>
        <dbReference type="EMBL" id="KAG0572023.1"/>
    </source>
</evidence>
<comment type="caution">
    <text evidence="1">The sequence shown here is derived from an EMBL/GenBank/DDBJ whole genome shotgun (WGS) entry which is preliminary data.</text>
</comment>
<organism evidence="1 2">
    <name type="scientific">Ceratodon purpureus</name>
    <name type="common">Fire moss</name>
    <name type="synonym">Dicranum purpureum</name>
    <dbReference type="NCBI Taxonomy" id="3225"/>
    <lineage>
        <taxon>Eukaryota</taxon>
        <taxon>Viridiplantae</taxon>
        <taxon>Streptophyta</taxon>
        <taxon>Embryophyta</taxon>
        <taxon>Bryophyta</taxon>
        <taxon>Bryophytina</taxon>
        <taxon>Bryopsida</taxon>
        <taxon>Dicranidae</taxon>
        <taxon>Pseudoditrichales</taxon>
        <taxon>Ditrichaceae</taxon>
        <taxon>Ceratodon</taxon>
    </lineage>
</organism>
<proteinExistence type="predicted"/>
<dbReference type="AlphaFoldDB" id="A0A8T0HMV9"/>
<dbReference type="EMBL" id="CM026426">
    <property type="protein sequence ID" value="KAG0572023.1"/>
    <property type="molecule type" value="Genomic_DNA"/>
</dbReference>